<sequence>MSIEEITKALLSVLSIKPVPVYVTEWVKIPCHTADALDADDAMGDKFEILVPVSGILLSATLLDRDDEGTEIDVALMNLTFTSAAGDAAFSLSDGDVQKKIYQLNFVVFNDNVDNQESSIENIGKAYHIEPSTPGGKLGKFFCQAITRATPTIAAGSEPLIRLEILPDSPVD</sequence>
<dbReference type="EMBL" id="LAZR01006730">
    <property type="protein sequence ID" value="KKM90027.1"/>
    <property type="molecule type" value="Genomic_DNA"/>
</dbReference>
<dbReference type="AlphaFoldDB" id="A0A0F9P9G2"/>
<accession>A0A0F9P9G2</accession>
<protein>
    <submittedName>
        <fullName evidence="1">Uncharacterized protein</fullName>
    </submittedName>
</protein>
<name>A0A0F9P9G2_9ZZZZ</name>
<evidence type="ECO:0000313" key="1">
    <source>
        <dbReference type="EMBL" id="KKM90027.1"/>
    </source>
</evidence>
<reference evidence="1" key="1">
    <citation type="journal article" date="2015" name="Nature">
        <title>Complex archaea that bridge the gap between prokaryotes and eukaryotes.</title>
        <authorList>
            <person name="Spang A."/>
            <person name="Saw J.H."/>
            <person name="Jorgensen S.L."/>
            <person name="Zaremba-Niedzwiedzka K."/>
            <person name="Martijn J."/>
            <person name="Lind A.E."/>
            <person name="van Eijk R."/>
            <person name="Schleper C."/>
            <person name="Guy L."/>
            <person name="Ettema T.J."/>
        </authorList>
    </citation>
    <scope>NUCLEOTIDE SEQUENCE</scope>
</reference>
<comment type="caution">
    <text evidence="1">The sequence shown here is derived from an EMBL/GenBank/DDBJ whole genome shotgun (WGS) entry which is preliminary data.</text>
</comment>
<gene>
    <name evidence="1" type="ORF">LCGC14_1242740</name>
</gene>
<proteinExistence type="predicted"/>
<organism evidence="1">
    <name type="scientific">marine sediment metagenome</name>
    <dbReference type="NCBI Taxonomy" id="412755"/>
    <lineage>
        <taxon>unclassified sequences</taxon>
        <taxon>metagenomes</taxon>
        <taxon>ecological metagenomes</taxon>
    </lineage>
</organism>